<proteinExistence type="predicted"/>
<gene>
    <name evidence="2" type="ORF">S01H4_46614</name>
</gene>
<reference evidence="2" key="1">
    <citation type="journal article" date="2014" name="Front. Microbiol.">
        <title>High frequency of phylogenetically diverse reductive dehalogenase-homologous genes in deep subseafloor sedimentary metagenomes.</title>
        <authorList>
            <person name="Kawai M."/>
            <person name="Futagami T."/>
            <person name="Toyoda A."/>
            <person name="Takaki Y."/>
            <person name="Nishi S."/>
            <person name="Hori S."/>
            <person name="Arai W."/>
            <person name="Tsubouchi T."/>
            <person name="Morono Y."/>
            <person name="Uchiyama I."/>
            <person name="Ito T."/>
            <person name="Fujiyama A."/>
            <person name="Inagaki F."/>
            <person name="Takami H."/>
        </authorList>
    </citation>
    <scope>NUCLEOTIDE SEQUENCE</scope>
    <source>
        <strain evidence="2">Expedition CK06-06</strain>
    </source>
</reference>
<dbReference type="Pfam" id="PF02036">
    <property type="entry name" value="SCP2"/>
    <property type="match status" value="1"/>
</dbReference>
<comment type="caution">
    <text evidence="2">The sequence shown here is derived from an EMBL/GenBank/DDBJ whole genome shotgun (WGS) entry which is preliminary data.</text>
</comment>
<feature type="domain" description="SCP2" evidence="1">
    <location>
        <begin position="35"/>
        <end position="82"/>
    </location>
</feature>
<evidence type="ECO:0000313" key="2">
    <source>
        <dbReference type="EMBL" id="GAG92508.1"/>
    </source>
</evidence>
<evidence type="ECO:0000259" key="1">
    <source>
        <dbReference type="Pfam" id="PF02036"/>
    </source>
</evidence>
<name>X1C7Z0_9ZZZZ</name>
<dbReference type="InterPro" id="IPR036527">
    <property type="entry name" value="SCP2_sterol-bd_dom_sf"/>
</dbReference>
<dbReference type="SUPFAM" id="SSF55718">
    <property type="entry name" value="SCP-like"/>
    <property type="match status" value="1"/>
</dbReference>
<protein>
    <recommendedName>
        <fullName evidence="1">SCP2 domain-containing protein</fullName>
    </recommendedName>
</protein>
<dbReference type="Gene3D" id="3.30.1050.10">
    <property type="entry name" value="SCP2 sterol-binding domain"/>
    <property type="match status" value="1"/>
</dbReference>
<accession>X1C7Z0</accession>
<organism evidence="2">
    <name type="scientific">marine sediment metagenome</name>
    <dbReference type="NCBI Taxonomy" id="412755"/>
    <lineage>
        <taxon>unclassified sequences</taxon>
        <taxon>metagenomes</taxon>
        <taxon>ecological metagenomes</taxon>
    </lineage>
</organism>
<dbReference type="InterPro" id="IPR003033">
    <property type="entry name" value="SCP2_sterol-bd_dom"/>
</dbReference>
<sequence>MQIREIAALERKAACFDFGDGSQAGLHVRRAVVEFVAEPEKYDRKADVVLAMSGETWAKLYMSQATPGDLIENGEIKVTGDAR</sequence>
<dbReference type="EMBL" id="BART01026073">
    <property type="protein sequence ID" value="GAG92508.1"/>
    <property type="molecule type" value="Genomic_DNA"/>
</dbReference>
<dbReference type="AlphaFoldDB" id="X1C7Z0"/>